<name>F1YKN6_9ACTN</name>
<evidence type="ECO:0000256" key="2">
    <source>
        <dbReference type="ARBA" id="ARBA00023125"/>
    </source>
</evidence>
<dbReference type="CDD" id="cd07377">
    <property type="entry name" value="WHTH_GntR"/>
    <property type="match status" value="1"/>
</dbReference>
<protein>
    <submittedName>
        <fullName evidence="5">Transcriptional regulator</fullName>
    </submittedName>
</protein>
<dbReference type="Proteomes" id="UP000035065">
    <property type="component" value="Unassembled WGS sequence"/>
</dbReference>
<dbReference type="GO" id="GO:0003677">
    <property type="term" value="F:DNA binding"/>
    <property type="evidence" value="ECO:0007669"/>
    <property type="project" value="UniProtKB-KW"/>
</dbReference>
<dbReference type="PROSITE" id="PS50949">
    <property type="entry name" value="HTH_GNTR"/>
    <property type="match status" value="1"/>
</dbReference>
<evidence type="ECO:0000256" key="3">
    <source>
        <dbReference type="ARBA" id="ARBA00023163"/>
    </source>
</evidence>
<proteinExistence type="predicted"/>
<dbReference type="GO" id="GO:0003700">
    <property type="term" value="F:DNA-binding transcription factor activity"/>
    <property type="evidence" value="ECO:0007669"/>
    <property type="project" value="InterPro"/>
</dbReference>
<keyword evidence="1" id="KW-0805">Transcription regulation</keyword>
<evidence type="ECO:0000313" key="6">
    <source>
        <dbReference type="Proteomes" id="UP000035065"/>
    </source>
</evidence>
<organism evidence="5 6">
    <name type="scientific">Gordonia neofelifaecis NRRL B-59395</name>
    <dbReference type="NCBI Taxonomy" id="644548"/>
    <lineage>
        <taxon>Bacteria</taxon>
        <taxon>Bacillati</taxon>
        <taxon>Actinomycetota</taxon>
        <taxon>Actinomycetes</taxon>
        <taxon>Mycobacteriales</taxon>
        <taxon>Gordoniaceae</taxon>
        <taxon>Gordonia</taxon>
    </lineage>
</organism>
<evidence type="ECO:0000256" key="1">
    <source>
        <dbReference type="ARBA" id="ARBA00023015"/>
    </source>
</evidence>
<dbReference type="RefSeq" id="WP_009679686.1">
    <property type="nucleotide sequence ID" value="NZ_AEUD01000010.1"/>
</dbReference>
<dbReference type="AlphaFoldDB" id="F1YKN6"/>
<accession>F1YKN6</accession>
<evidence type="ECO:0000259" key="4">
    <source>
        <dbReference type="PROSITE" id="PS50949"/>
    </source>
</evidence>
<dbReference type="InterPro" id="IPR036390">
    <property type="entry name" value="WH_DNA-bd_sf"/>
</dbReference>
<dbReference type="PANTHER" id="PTHR38445">
    <property type="entry name" value="HTH-TYPE TRANSCRIPTIONAL REPRESSOR YTRA"/>
    <property type="match status" value="1"/>
</dbReference>
<dbReference type="EMBL" id="AEUD01000010">
    <property type="protein sequence ID" value="EGD54680.1"/>
    <property type="molecule type" value="Genomic_DNA"/>
</dbReference>
<keyword evidence="3" id="KW-0804">Transcription</keyword>
<dbReference type="Gene3D" id="1.10.10.10">
    <property type="entry name" value="Winged helix-like DNA-binding domain superfamily/Winged helix DNA-binding domain"/>
    <property type="match status" value="1"/>
</dbReference>
<dbReference type="PANTHER" id="PTHR38445:SF10">
    <property type="entry name" value="GNTR-FAMILY TRANSCRIPTIONAL REGULATOR"/>
    <property type="match status" value="1"/>
</dbReference>
<feature type="domain" description="HTH gntR-type" evidence="4">
    <location>
        <begin position="6"/>
        <end position="74"/>
    </location>
</feature>
<comment type="caution">
    <text evidence="5">The sequence shown here is derived from an EMBL/GenBank/DDBJ whole genome shotgun (WGS) entry which is preliminary data.</text>
</comment>
<reference evidence="5 6" key="1">
    <citation type="journal article" date="2011" name="J. Bacteriol.">
        <title>Draft Genome Sequence of Gordonia neofelifaecis NRRL B-59395, a Cholesterol-Degrading Actinomycete.</title>
        <authorList>
            <person name="Ge F."/>
            <person name="Li W."/>
            <person name="Chen G."/>
            <person name="Liu Y."/>
            <person name="Zhang G."/>
            <person name="Yong B."/>
            <person name="Wang Q."/>
            <person name="Wang N."/>
            <person name="Huang Z."/>
            <person name="Li W."/>
            <person name="Wang J."/>
            <person name="Wu C."/>
            <person name="Xie Q."/>
            <person name="Liu G."/>
        </authorList>
    </citation>
    <scope>NUCLEOTIDE SEQUENCE [LARGE SCALE GENOMIC DNA]</scope>
    <source>
        <strain evidence="5 6">NRRL B-59395</strain>
    </source>
</reference>
<dbReference type="SUPFAM" id="SSF46785">
    <property type="entry name" value="Winged helix' DNA-binding domain"/>
    <property type="match status" value="1"/>
</dbReference>
<keyword evidence="2" id="KW-0238">DNA-binding</keyword>
<dbReference type="STRING" id="644548.SCNU_12347"/>
<dbReference type="InterPro" id="IPR000524">
    <property type="entry name" value="Tscrpt_reg_HTH_GntR"/>
</dbReference>
<sequence length="130" mass="14088">MIDDGRAIFQQIADHVADSIIDGTLAEETRAPSTNELAAFYRINPATAAKGINLLVDQGVLYKKRGVGMFVAAGARTALSARRQTAFADRFVTPLLIEARRLNLTTDDVVALIRERSNRTADTSSEGARP</sequence>
<dbReference type="InterPro" id="IPR036388">
    <property type="entry name" value="WH-like_DNA-bd_sf"/>
</dbReference>
<keyword evidence="6" id="KW-1185">Reference proteome</keyword>
<dbReference type="SMART" id="SM00345">
    <property type="entry name" value="HTH_GNTR"/>
    <property type="match status" value="1"/>
</dbReference>
<dbReference type="OrthoDB" id="162505at2"/>
<dbReference type="eggNOG" id="COG1725">
    <property type="taxonomic scope" value="Bacteria"/>
</dbReference>
<gene>
    <name evidence="5" type="ORF">SCNU_12347</name>
</gene>
<evidence type="ECO:0000313" key="5">
    <source>
        <dbReference type="EMBL" id="EGD54680.1"/>
    </source>
</evidence>
<dbReference type="Pfam" id="PF00392">
    <property type="entry name" value="GntR"/>
    <property type="match status" value="1"/>
</dbReference>